<dbReference type="InterPro" id="IPR036537">
    <property type="entry name" value="Adaptor_Cbl_N_dom_sf"/>
</dbReference>
<comment type="caution">
    <text evidence="2">The sequence shown here is derived from an EMBL/GenBank/DDBJ whole genome shotgun (WGS) entry which is preliminary data.</text>
</comment>
<dbReference type="Gene3D" id="1.10.510.10">
    <property type="entry name" value="Transferase(Phosphotransferase) domain 1"/>
    <property type="match status" value="1"/>
</dbReference>
<protein>
    <submittedName>
        <fullName evidence="2">Kinase-like protein</fullName>
    </submittedName>
</protein>
<dbReference type="InterPro" id="IPR000719">
    <property type="entry name" value="Prot_kinase_dom"/>
</dbReference>
<dbReference type="Gene3D" id="1.20.930.20">
    <property type="entry name" value="Adaptor protein Cbl, N-terminal domain"/>
    <property type="match status" value="1"/>
</dbReference>
<dbReference type="InterPro" id="IPR051681">
    <property type="entry name" value="Ser/Thr_Kinases-Pseudokinases"/>
</dbReference>
<dbReference type="InterPro" id="IPR059179">
    <property type="entry name" value="MLKL-like_MCAfunc"/>
</dbReference>
<accession>A0A8H4AU49</accession>
<dbReference type="AlphaFoldDB" id="A0A8H4AU49"/>
<proteinExistence type="predicted"/>
<dbReference type="PROSITE" id="PS50011">
    <property type="entry name" value="PROTEIN_KINASE_DOM"/>
    <property type="match status" value="1"/>
</dbReference>
<dbReference type="GO" id="GO:0005524">
    <property type="term" value="F:ATP binding"/>
    <property type="evidence" value="ECO:0007669"/>
    <property type="project" value="InterPro"/>
</dbReference>
<keyword evidence="2" id="KW-0808">Transferase</keyword>
<keyword evidence="3" id="KW-1185">Reference proteome</keyword>
<dbReference type="EMBL" id="WTPW01000232">
    <property type="protein sequence ID" value="KAF0532415.1"/>
    <property type="molecule type" value="Genomic_DNA"/>
</dbReference>
<sequence>MDRVSVAEQAAKILQIKEFIKDVSELQGYRKFVHSRTIKEKFENIVKEFETVMGDLHFTISVTHEEQRKLDHEALEQDISDMNKKIYKFCEVACKPIVIPKDYEIKAQRFYVRFAILEGNIVMVNEWTEMGTLREVYEKYDITWIAKVHIATDICRGITFLHSCDILHHDIRCENILMTRNLEPKITKFEYSSYVNRDEELFKMTNDNVCWMAPEILRKIKFLKYNFKCEIFRIYQKPLSSPALLPPNTLDLDGSMKKIYDSSSNEGDTSLPNLDVFAIEPLMPLETVFKIPV</sequence>
<dbReference type="PROSITE" id="PS00109">
    <property type="entry name" value="PROTEIN_KINASE_TYR"/>
    <property type="match status" value="1"/>
</dbReference>
<dbReference type="InterPro" id="IPR001245">
    <property type="entry name" value="Ser-Thr/Tyr_kinase_cat_dom"/>
</dbReference>
<dbReference type="GO" id="GO:0007166">
    <property type="term" value="P:cell surface receptor signaling pathway"/>
    <property type="evidence" value="ECO:0007669"/>
    <property type="project" value="InterPro"/>
</dbReference>
<dbReference type="PANTHER" id="PTHR44329">
    <property type="entry name" value="SERINE/THREONINE-PROTEIN KINASE TNNI3K-RELATED"/>
    <property type="match status" value="1"/>
</dbReference>
<evidence type="ECO:0000313" key="2">
    <source>
        <dbReference type="EMBL" id="KAF0532415.1"/>
    </source>
</evidence>
<gene>
    <name evidence="2" type="ORF">F8M41_011281</name>
</gene>
<organism evidence="2 3">
    <name type="scientific">Gigaspora margarita</name>
    <dbReference type="NCBI Taxonomy" id="4874"/>
    <lineage>
        <taxon>Eukaryota</taxon>
        <taxon>Fungi</taxon>
        <taxon>Fungi incertae sedis</taxon>
        <taxon>Mucoromycota</taxon>
        <taxon>Glomeromycotina</taxon>
        <taxon>Glomeromycetes</taxon>
        <taxon>Diversisporales</taxon>
        <taxon>Gigasporaceae</taxon>
        <taxon>Gigaspora</taxon>
    </lineage>
</organism>
<dbReference type="OrthoDB" id="4062651at2759"/>
<keyword evidence="2" id="KW-0418">Kinase</keyword>
<evidence type="ECO:0000259" key="1">
    <source>
        <dbReference type="PROSITE" id="PS50011"/>
    </source>
</evidence>
<dbReference type="GO" id="GO:0004674">
    <property type="term" value="F:protein serine/threonine kinase activity"/>
    <property type="evidence" value="ECO:0007669"/>
    <property type="project" value="TreeGrafter"/>
</dbReference>
<dbReference type="InterPro" id="IPR011009">
    <property type="entry name" value="Kinase-like_dom_sf"/>
</dbReference>
<dbReference type="Pfam" id="PF07714">
    <property type="entry name" value="PK_Tyr_Ser-Thr"/>
    <property type="match status" value="1"/>
</dbReference>
<dbReference type="Proteomes" id="UP000439903">
    <property type="component" value="Unassembled WGS sequence"/>
</dbReference>
<dbReference type="SUPFAM" id="SSF56112">
    <property type="entry name" value="Protein kinase-like (PK-like)"/>
    <property type="match status" value="1"/>
</dbReference>
<name>A0A8H4AU49_GIGMA</name>
<dbReference type="CDD" id="cd21037">
    <property type="entry name" value="MLKL_NTD"/>
    <property type="match status" value="1"/>
</dbReference>
<feature type="domain" description="Protein kinase" evidence="1">
    <location>
        <begin position="1"/>
        <end position="293"/>
    </location>
</feature>
<dbReference type="InterPro" id="IPR008266">
    <property type="entry name" value="Tyr_kinase_AS"/>
</dbReference>
<evidence type="ECO:0000313" key="3">
    <source>
        <dbReference type="Proteomes" id="UP000439903"/>
    </source>
</evidence>
<reference evidence="2 3" key="1">
    <citation type="journal article" date="2019" name="Environ. Microbiol.">
        <title>At the nexus of three kingdoms: the genome of the mycorrhizal fungus Gigaspora margarita provides insights into plant, endobacterial and fungal interactions.</title>
        <authorList>
            <person name="Venice F."/>
            <person name="Ghignone S."/>
            <person name="Salvioli di Fossalunga A."/>
            <person name="Amselem J."/>
            <person name="Novero M."/>
            <person name="Xianan X."/>
            <person name="Sedzielewska Toro K."/>
            <person name="Morin E."/>
            <person name="Lipzen A."/>
            <person name="Grigoriev I.V."/>
            <person name="Henrissat B."/>
            <person name="Martin F.M."/>
            <person name="Bonfante P."/>
        </authorList>
    </citation>
    <scope>NUCLEOTIDE SEQUENCE [LARGE SCALE GENOMIC DNA]</scope>
    <source>
        <strain evidence="2 3">BEG34</strain>
    </source>
</reference>